<feature type="domain" description="Nop" evidence="7">
    <location>
        <begin position="295"/>
        <end position="413"/>
    </location>
</feature>
<evidence type="ECO:0000256" key="6">
    <source>
        <dbReference type="SAM" id="MobiDB-lite"/>
    </source>
</evidence>
<dbReference type="KEGG" id="tet:TTHERM_00558040"/>
<evidence type="ECO:0000256" key="5">
    <source>
        <dbReference type="ARBA" id="ARBA00040742"/>
    </source>
</evidence>
<keyword evidence="4" id="KW-0539">Nucleus</keyword>
<dbReference type="eggNOG" id="KOG2573">
    <property type="taxonomic scope" value="Eukaryota"/>
</dbReference>
<comment type="subcellular location">
    <subcellularLocation>
        <location evidence="1">Nucleus</location>
        <location evidence="1">Nucleolus</location>
    </subcellularLocation>
</comment>
<dbReference type="InterPro" id="IPR045056">
    <property type="entry name" value="Nop56/Nop58"/>
</dbReference>
<dbReference type="Gene3D" id="1.10.287.4070">
    <property type="match status" value="1"/>
</dbReference>
<dbReference type="SUPFAM" id="SSF89124">
    <property type="entry name" value="Nop domain"/>
    <property type="match status" value="1"/>
</dbReference>
<dbReference type="EMBL" id="GG662547">
    <property type="protein sequence ID" value="EAS02123.1"/>
    <property type="molecule type" value="Genomic_DNA"/>
</dbReference>
<proteinExistence type="inferred from homology"/>
<dbReference type="FunFam" id="1.10.246.90:FF:000001">
    <property type="entry name" value="Nucleolar protein 56"/>
    <property type="match status" value="1"/>
</dbReference>
<organism evidence="8 9">
    <name type="scientific">Tetrahymena thermophila (strain SB210)</name>
    <dbReference type="NCBI Taxonomy" id="312017"/>
    <lineage>
        <taxon>Eukaryota</taxon>
        <taxon>Sar</taxon>
        <taxon>Alveolata</taxon>
        <taxon>Ciliophora</taxon>
        <taxon>Intramacronucleata</taxon>
        <taxon>Oligohymenophorea</taxon>
        <taxon>Hymenostomatida</taxon>
        <taxon>Tetrahymenina</taxon>
        <taxon>Tetrahymenidae</taxon>
        <taxon>Tetrahymena</taxon>
    </lineage>
</organism>
<dbReference type="InterPro" id="IPR012976">
    <property type="entry name" value="NOSIC"/>
</dbReference>
<dbReference type="AlphaFoldDB" id="I7MGX3"/>
<dbReference type="RefSeq" id="XP_001022368.1">
    <property type="nucleotide sequence ID" value="XM_001022368.3"/>
</dbReference>
<dbReference type="InterPro" id="IPR042239">
    <property type="entry name" value="Nop_C"/>
</dbReference>
<evidence type="ECO:0000259" key="7">
    <source>
        <dbReference type="PROSITE" id="PS51358"/>
    </source>
</evidence>
<feature type="compositionally biased region" description="Basic residues" evidence="6">
    <location>
        <begin position="500"/>
        <end position="510"/>
    </location>
</feature>
<dbReference type="GO" id="GO:0042254">
    <property type="term" value="P:ribosome biogenesis"/>
    <property type="evidence" value="ECO:0007669"/>
    <property type="project" value="UniProtKB-KW"/>
</dbReference>
<evidence type="ECO:0000313" key="8">
    <source>
        <dbReference type="EMBL" id="EAS02123.1"/>
    </source>
</evidence>
<evidence type="ECO:0000256" key="2">
    <source>
        <dbReference type="ARBA" id="ARBA00009211"/>
    </source>
</evidence>
<feature type="region of interest" description="Disordered" evidence="6">
    <location>
        <begin position="470"/>
        <end position="510"/>
    </location>
</feature>
<dbReference type="Gene3D" id="1.10.246.90">
    <property type="entry name" value="Nop domain"/>
    <property type="match status" value="1"/>
</dbReference>
<evidence type="ECO:0000256" key="4">
    <source>
        <dbReference type="ARBA" id="ARBA00023242"/>
    </source>
</evidence>
<evidence type="ECO:0000256" key="1">
    <source>
        <dbReference type="ARBA" id="ARBA00004604"/>
    </source>
</evidence>
<dbReference type="GeneID" id="7831573"/>
<name>I7MGX3_TETTS</name>
<dbReference type="OrthoDB" id="6780543at2759"/>
<dbReference type="Pfam" id="PF01798">
    <property type="entry name" value="Nop"/>
    <property type="match status" value="1"/>
</dbReference>
<protein>
    <recommendedName>
        <fullName evidence="5">Nucleolar protein 56</fullName>
    </recommendedName>
</protein>
<evidence type="ECO:0000256" key="3">
    <source>
        <dbReference type="ARBA" id="ARBA00022517"/>
    </source>
</evidence>
<keyword evidence="3" id="KW-0690">Ribosome biogenesis</keyword>
<keyword evidence="9" id="KW-1185">Reference proteome</keyword>
<feature type="compositionally biased region" description="Acidic residues" evidence="6">
    <location>
        <begin position="487"/>
        <end position="496"/>
    </location>
</feature>
<comment type="similarity">
    <text evidence="2">Belongs to the NOP5/NOP56 family.</text>
</comment>
<dbReference type="Proteomes" id="UP000009168">
    <property type="component" value="Unassembled WGS sequence"/>
</dbReference>
<dbReference type="PROSITE" id="PS51358">
    <property type="entry name" value="NOP"/>
    <property type="match status" value="1"/>
</dbReference>
<dbReference type="OMA" id="PDNYMFA"/>
<dbReference type="InParanoid" id="I7MGX3"/>
<dbReference type="PANTHER" id="PTHR10894:SF0">
    <property type="entry name" value="NUCLEOLAR PROTEIN 56"/>
    <property type="match status" value="1"/>
</dbReference>
<dbReference type="InterPro" id="IPR012974">
    <property type="entry name" value="NOP58/56_N"/>
</dbReference>
<dbReference type="GO" id="GO:0031428">
    <property type="term" value="C:box C/D methylation guide snoRNP complex"/>
    <property type="evidence" value="ECO:0007669"/>
    <property type="project" value="InterPro"/>
</dbReference>
<sequence>MVLYLIHDNAVGFSLFEVKEFDEAQAKVKQIQKQIIDFSSFSQMCQLKAFHPFLSADSARDAAQNVGCGELTEDLKNFIEENIPKSKKKGKIQIGVLDSKLAQKMNDQLQYETITGDIVFELFRGIRMHLVNFLKNENFKEEDLIKAQLGLAHSWSRNRIQFDVKRQDKPIINCIAVLEQLDKDVNTLCMRIKEWYGWHFPELAKIVTDNEVYTRLVDLFGPKTNATQDMLEKVEEIVIDADISQQVIDAAKTSAGQDLSEMDNTCLKELCGKIIKLIDFRKGIQSYLKSKMDAVAPNLTSLIGEGVGAKLISHAGGLSNLVKYPASTVQILGAEKALFQALKKKANTPKYGLLFHSTFIGKADGKNKGKVSRYLANKCSMAARLDYFLVNPTNRFGERMKTQVEDRLKFLTSGGESAKNIDAMQEVLEELKQENLYVESEEQLKKKSKKDKKKKKKASVEIQELEEEVEEVEKKKKKKKKASVELQELEEEVAEEQVEKKKKKKKSKEE</sequence>
<dbReference type="FunCoup" id="I7MGX3">
    <property type="interactions" value="535"/>
</dbReference>
<dbReference type="Pfam" id="PF08156">
    <property type="entry name" value="NOP5NT"/>
    <property type="match status" value="1"/>
</dbReference>
<dbReference type="GO" id="GO:0030515">
    <property type="term" value="F:snoRNA binding"/>
    <property type="evidence" value="ECO:0007669"/>
    <property type="project" value="InterPro"/>
</dbReference>
<gene>
    <name evidence="8" type="ORF">TTHERM_00558040</name>
</gene>
<dbReference type="HOGENOM" id="CLU_015495_4_1_1"/>
<dbReference type="SMART" id="SM00931">
    <property type="entry name" value="NOSIC"/>
    <property type="match status" value="1"/>
</dbReference>
<reference evidence="9" key="1">
    <citation type="journal article" date="2006" name="PLoS Biol.">
        <title>Macronuclear genome sequence of the ciliate Tetrahymena thermophila, a model eukaryote.</title>
        <authorList>
            <person name="Eisen J.A."/>
            <person name="Coyne R.S."/>
            <person name="Wu M."/>
            <person name="Wu D."/>
            <person name="Thiagarajan M."/>
            <person name="Wortman J.R."/>
            <person name="Badger J.H."/>
            <person name="Ren Q."/>
            <person name="Amedeo P."/>
            <person name="Jones K.M."/>
            <person name="Tallon L.J."/>
            <person name="Delcher A.L."/>
            <person name="Salzberg S.L."/>
            <person name="Silva J.C."/>
            <person name="Haas B.J."/>
            <person name="Majoros W.H."/>
            <person name="Farzad M."/>
            <person name="Carlton J.M."/>
            <person name="Smith R.K. Jr."/>
            <person name="Garg J."/>
            <person name="Pearlman R.E."/>
            <person name="Karrer K.M."/>
            <person name="Sun L."/>
            <person name="Manning G."/>
            <person name="Elde N.C."/>
            <person name="Turkewitz A.P."/>
            <person name="Asai D.J."/>
            <person name="Wilkes D.E."/>
            <person name="Wang Y."/>
            <person name="Cai H."/>
            <person name="Collins K."/>
            <person name="Stewart B.A."/>
            <person name="Lee S.R."/>
            <person name="Wilamowska K."/>
            <person name="Weinberg Z."/>
            <person name="Ruzzo W.L."/>
            <person name="Wloga D."/>
            <person name="Gaertig J."/>
            <person name="Frankel J."/>
            <person name="Tsao C.-C."/>
            <person name="Gorovsky M.A."/>
            <person name="Keeling P.J."/>
            <person name="Waller R.F."/>
            <person name="Patron N.J."/>
            <person name="Cherry J.M."/>
            <person name="Stover N.A."/>
            <person name="Krieger C.J."/>
            <person name="del Toro C."/>
            <person name="Ryder H.F."/>
            <person name="Williamson S.C."/>
            <person name="Barbeau R.A."/>
            <person name="Hamilton E.P."/>
            <person name="Orias E."/>
        </authorList>
    </citation>
    <scope>NUCLEOTIDE SEQUENCE [LARGE SCALE GENOMIC DNA]</scope>
    <source>
        <strain evidence="9">SB210</strain>
    </source>
</reference>
<dbReference type="GO" id="GO:0032040">
    <property type="term" value="C:small-subunit processome"/>
    <property type="evidence" value="ECO:0007669"/>
    <property type="project" value="InterPro"/>
</dbReference>
<dbReference type="InterPro" id="IPR036070">
    <property type="entry name" value="Nop_dom_sf"/>
</dbReference>
<dbReference type="InterPro" id="IPR002687">
    <property type="entry name" value="Nop_dom"/>
</dbReference>
<dbReference type="STRING" id="312017.I7MGX3"/>
<evidence type="ECO:0000313" key="9">
    <source>
        <dbReference type="Proteomes" id="UP000009168"/>
    </source>
</evidence>
<dbReference type="PANTHER" id="PTHR10894">
    <property type="entry name" value="NUCLEOLAR PROTEIN 5 NUCLEOLAR PROTEIN NOP5 NOP58"/>
    <property type="match status" value="1"/>
</dbReference>
<accession>I7MGX3</accession>